<feature type="domain" description="PKS/mFAS DH" evidence="3">
    <location>
        <begin position="76"/>
        <end position="376"/>
    </location>
</feature>
<evidence type="ECO:0000259" key="3">
    <source>
        <dbReference type="PROSITE" id="PS52019"/>
    </source>
</evidence>
<dbReference type="Proteomes" id="UP001595457">
    <property type="component" value="Unassembled WGS sequence"/>
</dbReference>
<evidence type="ECO:0000256" key="1">
    <source>
        <dbReference type="ARBA" id="ARBA00022679"/>
    </source>
</evidence>
<dbReference type="InterPro" id="IPR049900">
    <property type="entry name" value="PKS_mFAS_DH"/>
</dbReference>
<dbReference type="InterPro" id="IPR042104">
    <property type="entry name" value="PKS_dehydratase_sf"/>
</dbReference>
<dbReference type="SUPFAM" id="SSF56214">
    <property type="entry name" value="4'-phosphopantetheinyl transferase"/>
    <property type="match status" value="1"/>
</dbReference>
<dbReference type="RefSeq" id="WP_377814730.1">
    <property type="nucleotide sequence ID" value="NZ_JBHRSJ010000023.1"/>
</dbReference>
<dbReference type="Gene3D" id="3.90.470.20">
    <property type="entry name" value="4'-phosphopantetheinyl transferase domain"/>
    <property type="match status" value="2"/>
</dbReference>
<dbReference type="InterPro" id="IPR049551">
    <property type="entry name" value="PKS_DH_C"/>
</dbReference>
<sequence length="628" mass="68702">MSSDPLSHLVIDADGDIPVIARVYEVESAEELRRQDAFDEQPEVPAAPRPEEAQAQVAEVEAPAVPGCEPLEEGGLPFIGKVLSFEPNQSIVVQRTLDLAEDLYLADHAFVQASGVKPLSACMPVLPLTMSLEAIAEVAACLTPGLGLIGFENVKAVRWIEVSDRDSEVMNISAQLQEIDVERHVWRIGVEVRLAGQEMPTTTATVLFSTVYRTDLDFAFGGFSNAYRGDKTGEDIYRERHMFHGPRFHCLTGEILIADEGAVAQLLTRPQDDLFRSLRQPQLLLDPALLDGVGQLIGIWAGEQDRYVLPIGFAKLEIYGATPPPGTLVPIRIEITRDEALTLYADVEVQDGAGGVWMRIRDWGSFKFRYPSQALDFRRHPTRYLLSRGLELPGLPAGAVSHLVSKADVNGFDAMLLARHVLHFDEMPLFVEKGEVPQRQFQWLLGRVAAKDSIRAWLAARSATDGLLHPAALLVANEESGQPVSVPVDGQAAVPRISLSHCEDRAVAIASEQPVGIDIEIVRPREPGFVDSLCTNGERELLSAVCGEDDEAWSEWLSRLWSAKEAAGKLLGQGLNGSPHRIEAITLNGSGSFIVQIQESDRLIGVNSVRDGDFVIAYTTGQRTGMFG</sequence>
<reference evidence="5" key="1">
    <citation type="journal article" date="2019" name="Int. J. Syst. Evol. Microbiol.">
        <title>The Global Catalogue of Microorganisms (GCM) 10K type strain sequencing project: providing services to taxonomists for standard genome sequencing and annotation.</title>
        <authorList>
            <consortium name="The Broad Institute Genomics Platform"/>
            <consortium name="The Broad Institute Genome Sequencing Center for Infectious Disease"/>
            <person name="Wu L."/>
            <person name="Ma J."/>
        </authorList>
    </citation>
    <scope>NUCLEOTIDE SEQUENCE [LARGE SCALE GENOMIC DNA]</scope>
    <source>
        <strain evidence="5">KCTC 62195</strain>
    </source>
</reference>
<dbReference type="InterPro" id="IPR008278">
    <property type="entry name" value="4-PPantetheinyl_Trfase_dom"/>
</dbReference>
<dbReference type="PROSITE" id="PS52019">
    <property type="entry name" value="PKS_MFAS_DH"/>
    <property type="match status" value="1"/>
</dbReference>
<dbReference type="Pfam" id="PF01648">
    <property type="entry name" value="ACPS"/>
    <property type="match status" value="1"/>
</dbReference>
<evidence type="ECO:0000313" key="5">
    <source>
        <dbReference type="Proteomes" id="UP001595457"/>
    </source>
</evidence>
<organism evidence="4 5">
    <name type="scientific">Azotobacter bryophylli</name>
    <dbReference type="NCBI Taxonomy" id="1986537"/>
    <lineage>
        <taxon>Bacteria</taxon>
        <taxon>Pseudomonadati</taxon>
        <taxon>Pseudomonadota</taxon>
        <taxon>Gammaproteobacteria</taxon>
        <taxon>Pseudomonadales</taxon>
        <taxon>Pseudomonadaceae</taxon>
        <taxon>Azotobacter</taxon>
    </lineage>
</organism>
<feature type="region of interest" description="C-terminal hotdog fold" evidence="2">
    <location>
        <begin position="228"/>
        <end position="376"/>
    </location>
</feature>
<comment type="caution">
    <text evidence="4">The sequence shown here is derived from an EMBL/GenBank/DDBJ whole genome shotgun (WGS) entry which is preliminary data.</text>
</comment>
<keyword evidence="5" id="KW-1185">Reference proteome</keyword>
<protein>
    <submittedName>
        <fullName evidence="4">4'-phosphopantetheinyl transferase superfamily protein</fullName>
    </submittedName>
</protein>
<gene>
    <name evidence="4" type="ORF">ACFOJE_12690</name>
</gene>
<name>A0ABV7AVE8_9GAMM</name>
<feature type="region of interest" description="N-terminal hotdog fold" evidence="2">
    <location>
        <begin position="76"/>
        <end position="213"/>
    </location>
</feature>
<dbReference type="InterPro" id="IPR037143">
    <property type="entry name" value="4-PPantetheinyl_Trfase_dom_sf"/>
</dbReference>
<feature type="active site" description="Proton donor; for dehydratase activity" evidence="2">
    <location>
        <position position="291"/>
    </location>
</feature>
<dbReference type="Pfam" id="PF14765">
    <property type="entry name" value="PS-DH"/>
    <property type="match status" value="1"/>
</dbReference>
<dbReference type="GO" id="GO:0016740">
    <property type="term" value="F:transferase activity"/>
    <property type="evidence" value="ECO:0007669"/>
    <property type="project" value="UniProtKB-KW"/>
</dbReference>
<proteinExistence type="predicted"/>
<dbReference type="EMBL" id="JBHRSJ010000023">
    <property type="protein sequence ID" value="MFC2973068.1"/>
    <property type="molecule type" value="Genomic_DNA"/>
</dbReference>
<evidence type="ECO:0000313" key="4">
    <source>
        <dbReference type="EMBL" id="MFC2973068.1"/>
    </source>
</evidence>
<accession>A0ABV7AVE8</accession>
<dbReference type="Gene3D" id="3.10.129.110">
    <property type="entry name" value="Polyketide synthase dehydratase"/>
    <property type="match status" value="1"/>
</dbReference>
<keyword evidence="1 4" id="KW-0808">Transferase</keyword>
<evidence type="ECO:0000256" key="2">
    <source>
        <dbReference type="PROSITE-ProRule" id="PRU01363"/>
    </source>
</evidence>
<feature type="active site" description="Proton acceptor; for dehydratase activity" evidence="2">
    <location>
        <position position="108"/>
    </location>
</feature>